<keyword evidence="3" id="KW-0597">Phosphoprotein</keyword>
<evidence type="ECO:0000256" key="8">
    <source>
        <dbReference type="SAM" id="Phobius"/>
    </source>
</evidence>
<dbReference type="Proteomes" id="UP000033451">
    <property type="component" value="Unassembled WGS sequence"/>
</dbReference>
<evidence type="ECO:0000256" key="3">
    <source>
        <dbReference type="ARBA" id="ARBA00022553"/>
    </source>
</evidence>
<evidence type="ECO:0000313" key="10">
    <source>
        <dbReference type="EMBL" id="KJL43764.1"/>
    </source>
</evidence>
<dbReference type="Gene3D" id="2.60.200.20">
    <property type="match status" value="1"/>
</dbReference>
<evidence type="ECO:0000256" key="1">
    <source>
        <dbReference type="ARBA" id="ARBA00004651"/>
    </source>
</evidence>
<keyword evidence="5 8" id="KW-1133">Transmembrane helix</keyword>
<organism evidence="10 11">
    <name type="scientific">Microbacterium ginsengisoli</name>
    <dbReference type="NCBI Taxonomy" id="400772"/>
    <lineage>
        <taxon>Bacteria</taxon>
        <taxon>Bacillati</taxon>
        <taxon>Actinomycetota</taxon>
        <taxon>Actinomycetes</taxon>
        <taxon>Micrococcales</taxon>
        <taxon>Microbacteriaceae</taxon>
        <taxon>Microbacterium</taxon>
    </lineage>
</organism>
<feature type="transmembrane region" description="Helical" evidence="8">
    <location>
        <begin position="107"/>
        <end position="128"/>
    </location>
</feature>
<dbReference type="RefSeq" id="WP_048809469.1">
    <property type="nucleotide sequence ID" value="NZ_JYIY01000041.1"/>
</dbReference>
<proteinExistence type="predicted"/>
<dbReference type="InterPro" id="IPR008984">
    <property type="entry name" value="SMAD_FHA_dom_sf"/>
</dbReference>
<sequence length="380" mass="38626">MSGGSPPSGAVGTGRDTAASRSTHLGAVAGVGARVAAFTIDMAAVAAIATVVGVASASVLLAVLATLEALVALWVVQGRTGTSIGKALLRLRVTRADAPFSPGVGRAFVRGLISAMGAAVLGVGAWLVEASAAWDRGPRRRSWADRAAQTVVVAVPRRHEADVVMGTPDNGATVLPAPAVRTQRGEGIAGRAAIAPVIRRPDAAPVLITSTPRVGGVISAAPTPVVDTLPGEVTGGDSGGSTGQPGPRRRGVVPWETDEPAADPSSGELLLAFDTGQRAQLPVPVAVNLGRRPEPTAPGDELVVVRDPDGTVSKTHARLEHTRAGTWITDAGSTNGTDLLDEEGHATPVLPGARTQVEDGVRVRLGDRVFTVSRLLGDSD</sequence>
<dbReference type="PATRIC" id="fig|400772.4.peg.207"/>
<feature type="compositionally biased region" description="Gly residues" evidence="7">
    <location>
        <begin position="233"/>
        <end position="243"/>
    </location>
</feature>
<evidence type="ECO:0000256" key="4">
    <source>
        <dbReference type="ARBA" id="ARBA00022692"/>
    </source>
</evidence>
<evidence type="ECO:0000259" key="9">
    <source>
        <dbReference type="PROSITE" id="PS50006"/>
    </source>
</evidence>
<reference evidence="10 11" key="1">
    <citation type="submission" date="2015-02" db="EMBL/GenBank/DDBJ databases">
        <title>Draft genome sequences of ten Microbacterium spp. with emphasis on heavy metal contaminated environments.</title>
        <authorList>
            <person name="Corretto E."/>
        </authorList>
    </citation>
    <scope>NUCLEOTIDE SEQUENCE [LARGE SCALE GENOMIC DNA]</scope>
    <source>
        <strain evidence="10 11">DSM 18659</strain>
    </source>
</reference>
<dbReference type="SUPFAM" id="SSF49879">
    <property type="entry name" value="SMAD/FHA domain"/>
    <property type="match status" value="1"/>
</dbReference>
<dbReference type="InterPro" id="IPR000253">
    <property type="entry name" value="FHA_dom"/>
</dbReference>
<keyword evidence="2" id="KW-1003">Cell membrane</keyword>
<feature type="domain" description="FHA" evidence="9">
    <location>
        <begin position="287"/>
        <end position="337"/>
    </location>
</feature>
<dbReference type="GO" id="GO:0005886">
    <property type="term" value="C:plasma membrane"/>
    <property type="evidence" value="ECO:0007669"/>
    <property type="project" value="UniProtKB-SubCell"/>
</dbReference>
<feature type="transmembrane region" description="Helical" evidence="8">
    <location>
        <begin position="43"/>
        <end position="76"/>
    </location>
</feature>
<gene>
    <name evidence="10" type="ORF">RR49_00184</name>
</gene>
<keyword evidence="4 8" id="KW-0812">Transmembrane</keyword>
<name>A0A0F0LZS6_9MICO</name>
<dbReference type="Pfam" id="PF06271">
    <property type="entry name" value="RDD"/>
    <property type="match status" value="1"/>
</dbReference>
<dbReference type="CDD" id="cd00060">
    <property type="entry name" value="FHA"/>
    <property type="match status" value="1"/>
</dbReference>
<dbReference type="InterPro" id="IPR051791">
    <property type="entry name" value="Pra-immunoreactive"/>
</dbReference>
<dbReference type="OrthoDB" id="5111283at2"/>
<dbReference type="PANTHER" id="PTHR36115">
    <property type="entry name" value="PROLINE-RICH ANTIGEN HOMOLOG-RELATED"/>
    <property type="match status" value="1"/>
</dbReference>
<accession>A0A0F0LZS6</accession>
<comment type="subcellular location">
    <subcellularLocation>
        <location evidence="1">Cell membrane</location>
        <topology evidence="1">Multi-pass membrane protein</topology>
    </subcellularLocation>
</comment>
<dbReference type="EMBL" id="JYIY01000041">
    <property type="protein sequence ID" value="KJL43764.1"/>
    <property type="molecule type" value="Genomic_DNA"/>
</dbReference>
<dbReference type="PROSITE" id="PS50006">
    <property type="entry name" value="FHA_DOMAIN"/>
    <property type="match status" value="1"/>
</dbReference>
<feature type="region of interest" description="Disordered" evidence="7">
    <location>
        <begin position="226"/>
        <end position="264"/>
    </location>
</feature>
<evidence type="ECO:0000256" key="2">
    <source>
        <dbReference type="ARBA" id="ARBA00022475"/>
    </source>
</evidence>
<keyword evidence="6 8" id="KW-0472">Membrane</keyword>
<evidence type="ECO:0000313" key="11">
    <source>
        <dbReference type="Proteomes" id="UP000033451"/>
    </source>
</evidence>
<dbReference type="AlphaFoldDB" id="A0A0F0LZS6"/>
<evidence type="ECO:0000256" key="6">
    <source>
        <dbReference type="ARBA" id="ARBA00023136"/>
    </source>
</evidence>
<evidence type="ECO:0000256" key="5">
    <source>
        <dbReference type="ARBA" id="ARBA00022989"/>
    </source>
</evidence>
<protein>
    <submittedName>
        <fullName evidence="10">RDD family protein</fullName>
    </submittedName>
</protein>
<dbReference type="InterPro" id="IPR010432">
    <property type="entry name" value="RDD"/>
</dbReference>
<evidence type="ECO:0000256" key="7">
    <source>
        <dbReference type="SAM" id="MobiDB-lite"/>
    </source>
</evidence>
<dbReference type="Pfam" id="PF00498">
    <property type="entry name" value="FHA"/>
    <property type="match status" value="1"/>
</dbReference>
<keyword evidence="11" id="KW-1185">Reference proteome</keyword>
<comment type="caution">
    <text evidence="10">The sequence shown here is derived from an EMBL/GenBank/DDBJ whole genome shotgun (WGS) entry which is preliminary data.</text>
</comment>
<dbReference type="PANTHER" id="PTHR36115:SF6">
    <property type="entry name" value="PROLINE-RICH ANTIGEN HOMOLOG"/>
    <property type="match status" value="1"/>
</dbReference>
<dbReference type="STRING" id="400772.RR49_00184"/>